<dbReference type="Proteomes" id="UP000267606">
    <property type="component" value="Unassembled WGS sequence"/>
</dbReference>
<name>A0A183I4R2_9BILA</name>
<dbReference type="GO" id="GO:0016757">
    <property type="term" value="F:glycosyltransferase activity"/>
    <property type="evidence" value="ECO:0007669"/>
    <property type="project" value="UniProtKB-UniRule"/>
</dbReference>
<keyword evidence="4 8" id="KW-0808">Transferase</keyword>
<evidence type="ECO:0000313" key="10">
    <source>
        <dbReference type="Proteomes" id="UP000267606"/>
    </source>
</evidence>
<keyword evidence="6" id="KW-1133">Transmembrane helix</keyword>
<protein>
    <recommendedName>
        <fullName evidence="8">Glycosyltransferase family 92 protein</fullName>
        <ecNumber evidence="8">2.4.1.-</ecNumber>
    </recommendedName>
</protein>
<reference evidence="11" key="1">
    <citation type="submission" date="2016-06" db="UniProtKB">
        <authorList>
            <consortium name="WormBaseParasite"/>
        </authorList>
    </citation>
    <scope>IDENTIFICATION</scope>
</reference>
<organism evidence="11">
    <name type="scientific">Onchocerca flexuosa</name>
    <dbReference type="NCBI Taxonomy" id="387005"/>
    <lineage>
        <taxon>Eukaryota</taxon>
        <taxon>Metazoa</taxon>
        <taxon>Ecdysozoa</taxon>
        <taxon>Nematoda</taxon>
        <taxon>Chromadorea</taxon>
        <taxon>Rhabditida</taxon>
        <taxon>Spirurina</taxon>
        <taxon>Spiruromorpha</taxon>
        <taxon>Filarioidea</taxon>
        <taxon>Onchocercidae</taxon>
        <taxon>Onchocerca</taxon>
    </lineage>
</organism>
<gene>
    <name evidence="9" type="ORF">OFLC_LOCUS14724</name>
</gene>
<evidence type="ECO:0000256" key="8">
    <source>
        <dbReference type="RuleBase" id="RU366017"/>
    </source>
</evidence>
<keyword evidence="5" id="KW-0812">Transmembrane</keyword>
<evidence type="ECO:0000256" key="3">
    <source>
        <dbReference type="ARBA" id="ARBA00022676"/>
    </source>
</evidence>
<sequence>MASHKKLPKAYVSRMDKPSLRVPVVLQEARVMPKQPRKHYLAVCLQPIFLLADWTLLVQFFEIWIAQGVTKFCVYVQSMTPEVDALLRVYEHSKDVEVERINWAPLPTGEVAAHENDPNLRIYRTEVTTSINDCVLRSRGHAKYVISSDLDEILVTYKETSLLKLLVSLQAKFKNSAAFVIRSSFALFENHWANISKPTDIDFNSFANISLENYVWPAGFRSKAIMIPEYVYSAHVHQVLQPEPGKIIKIIPPETALVFHLRRVMRDKLWSSNTTVKTNALARFIDPCNKSWKNRLKIIRQVPETKILHRSEWPQRGSQIEMTHEKKKEKKLFKCRFCYFYKMVPFVQISRFFQN</sequence>
<dbReference type="PANTHER" id="PTHR21461">
    <property type="entry name" value="GLYCOSYLTRANSFERASE FAMILY 92 PROTEIN"/>
    <property type="match status" value="1"/>
</dbReference>
<dbReference type="GO" id="GO:0016020">
    <property type="term" value="C:membrane"/>
    <property type="evidence" value="ECO:0007669"/>
    <property type="project" value="UniProtKB-SubCell"/>
</dbReference>
<keyword evidence="10" id="KW-1185">Reference proteome</keyword>
<dbReference type="AlphaFoldDB" id="A0A183I4R2"/>
<proteinExistence type="inferred from homology"/>
<dbReference type="EC" id="2.4.1.-" evidence="8"/>
<dbReference type="InterPro" id="IPR008166">
    <property type="entry name" value="Glyco_transf_92"/>
</dbReference>
<keyword evidence="7" id="KW-0472">Membrane</keyword>
<keyword evidence="3 8" id="KW-0328">Glycosyltransferase</keyword>
<dbReference type="EMBL" id="UZAJ01041128">
    <property type="protein sequence ID" value="VDP18429.1"/>
    <property type="molecule type" value="Genomic_DNA"/>
</dbReference>
<comment type="similarity">
    <text evidence="2 8">Belongs to the glycosyltransferase 92 family.</text>
</comment>
<evidence type="ECO:0000256" key="4">
    <source>
        <dbReference type="ARBA" id="ARBA00022679"/>
    </source>
</evidence>
<evidence type="ECO:0000256" key="7">
    <source>
        <dbReference type="ARBA" id="ARBA00023136"/>
    </source>
</evidence>
<dbReference type="PANTHER" id="PTHR21461:SF80">
    <property type="entry name" value="GLYCOSYLTRANSFERASE FAMILY 92 PROTEIN"/>
    <property type="match status" value="1"/>
</dbReference>
<evidence type="ECO:0000256" key="1">
    <source>
        <dbReference type="ARBA" id="ARBA00004167"/>
    </source>
</evidence>
<comment type="subcellular location">
    <subcellularLocation>
        <location evidence="1">Membrane</location>
        <topology evidence="1">Single-pass membrane protein</topology>
    </subcellularLocation>
</comment>
<accession>A0A183I4R2</accession>
<reference evidence="9 10" key="2">
    <citation type="submission" date="2018-11" db="EMBL/GenBank/DDBJ databases">
        <authorList>
            <consortium name="Pathogen Informatics"/>
        </authorList>
    </citation>
    <scope>NUCLEOTIDE SEQUENCE [LARGE SCALE GENOMIC DNA]</scope>
</reference>
<dbReference type="GO" id="GO:0005737">
    <property type="term" value="C:cytoplasm"/>
    <property type="evidence" value="ECO:0007669"/>
    <property type="project" value="TreeGrafter"/>
</dbReference>
<evidence type="ECO:0000313" key="9">
    <source>
        <dbReference type="EMBL" id="VDP18429.1"/>
    </source>
</evidence>
<evidence type="ECO:0000256" key="2">
    <source>
        <dbReference type="ARBA" id="ARBA00007647"/>
    </source>
</evidence>
<evidence type="ECO:0000256" key="6">
    <source>
        <dbReference type="ARBA" id="ARBA00022989"/>
    </source>
</evidence>
<evidence type="ECO:0000256" key="5">
    <source>
        <dbReference type="ARBA" id="ARBA00022692"/>
    </source>
</evidence>
<dbReference type="Pfam" id="PF01697">
    <property type="entry name" value="Glyco_transf_92"/>
    <property type="match status" value="1"/>
</dbReference>
<dbReference type="WBParaSite" id="OFLC_0001473501-mRNA-1">
    <property type="protein sequence ID" value="OFLC_0001473501-mRNA-1"/>
    <property type="gene ID" value="OFLC_0001473501"/>
</dbReference>
<evidence type="ECO:0000313" key="11">
    <source>
        <dbReference type="WBParaSite" id="OFLC_0001473501-mRNA-1"/>
    </source>
</evidence>